<accession>A0A7J6K4E7</accession>
<name>A0A7J6K4E7_TOXGO</name>
<dbReference type="GO" id="GO:0005524">
    <property type="term" value="F:ATP binding"/>
    <property type="evidence" value="ECO:0007669"/>
    <property type="project" value="UniProtKB-KW"/>
</dbReference>
<dbReference type="Gene3D" id="1.10.510.10">
    <property type="entry name" value="Transferase(Phosphotransferase) domain 1"/>
    <property type="match status" value="1"/>
</dbReference>
<dbReference type="VEuPathDB" id="ToxoDB:TGME49_269720"/>
<feature type="compositionally biased region" description="Basic residues" evidence="9">
    <location>
        <begin position="1592"/>
        <end position="1602"/>
    </location>
</feature>
<feature type="compositionally biased region" description="Polar residues" evidence="9">
    <location>
        <begin position="2246"/>
        <end position="2255"/>
    </location>
</feature>
<feature type="region of interest" description="Disordered" evidence="9">
    <location>
        <begin position="2097"/>
        <end position="2117"/>
    </location>
</feature>
<evidence type="ECO:0000256" key="2">
    <source>
        <dbReference type="ARBA" id="ARBA00022679"/>
    </source>
</evidence>
<evidence type="ECO:0000256" key="5">
    <source>
        <dbReference type="ARBA" id="ARBA00022840"/>
    </source>
</evidence>
<dbReference type="SUPFAM" id="SSF56112">
    <property type="entry name" value="Protein kinase-like (PK-like)"/>
    <property type="match status" value="1"/>
</dbReference>
<dbReference type="SMART" id="SM00220">
    <property type="entry name" value="S_TKc"/>
    <property type="match status" value="1"/>
</dbReference>
<feature type="compositionally biased region" description="Low complexity" evidence="9">
    <location>
        <begin position="1870"/>
        <end position="1880"/>
    </location>
</feature>
<dbReference type="InterPro" id="IPR011009">
    <property type="entry name" value="Kinase-like_dom_sf"/>
</dbReference>
<feature type="domain" description="Protein kinase" evidence="10">
    <location>
        <begin position="974"/>
        <end position="1281"/>
    </location>
</feature>
<evidence type="ECO:0000313" key="11">
    <source>
        <dbReference type="EMBL" id="KAF4642343.1"/>
    </source>
</evidence>
<evidence type="ECO:0000256" key="1">
    <source>
        <dbReference type="ARBA" id="ARBA00022527"/>
    </source>
</evidence>
<feature type="region of interest" description="Disordered" evidence="9">
    <location>
        <begin position="1900"/>
        <end position="1924"/>
    </location>
</feature>
<evidence type="ECO:0000256" key="8">
    <source>
        <dbReference type="PIRSR" id="PIRSR630616-3"/>
    </source>
</evidence>
<evidence type="ECO:0000256" key="4">
    <source>
        <dbReference type="ARBA" id="ARBA00022777"/>
    </source>
</evidence>
<feature type="region of interest" description="Disordered" evidence="9">
    <location>
        <begin position="1779"/>
        <end position="1886"/>
    </location>
</feature>
<keyword evidence="2" id="KW-0808">Transferase</keyword>
<feature type="region of interest" description="Disordered" evidence="9">
    <location>
        <begin position="2150"/>
        <end position="2217"/>
    </location>
</feature>
<feature type="region of interest" description="Disordered" evidence="9">
    <location>
        <begin position="77"/>
        <end position="100"/>
    </location>
</feature>
<feature type="compositionally biased region" description="Polar residues" evidence="9">
    <location>
        <begin position="1850"/>
        <end position="1863"/>
    </location>
</feature>
<organism evidence="11 12">
    <name type="scientific">Toxoplasma gondii</name>
    <dbReference type="NCBI Taxonomy" id="5811"/>
    <lineage>
        <taxon>Eukaryota</taxon>
        <taxon>Sar</taxon>
        <taxon>Alveolata</taxon>
        <taxon>Apicomplexa</taxon>
        <taxon>Conoidasida</taxon>
        <taxon>Coccidia</taxon>
        <taxon>Eucoccidiorida</taxon>
        <taxon>Eimeriorina</taxon>
        <taxon>Sarcocystidae</taxon>
        <taxon>Toxoplasma</taxon>
    </lineage>
</organism>
<dbReference type="InterPro" id="IPR030616">
    <property type="entry name" value="Aur-like"/>
</dbReference>
<keyword evidence="12" id="KW-1185">Reference proteome</keyword>
<dbReference type="Proteomes" id="UP000557509">
    <property type="component" value="Unassembled WGS sequence"/>
</dbReference>
<feature type="active site" description="Proton acceptor" evidence="6">
    <location>
        <position position="1141"/>
    </location>
</feature>
<feature type="region of interest" description="Disordered" evidence="9">
    <location>
        <begin position="1578"/>
        <end position="1614"/>
    </location>
</feature>
<evidence type="ECO:0000313" key="12">
    <source>
        <dbReference type="Proteomes" id="UP000557509"/>
    </source>
</evidence>
<dbReference type="PANTHER" id="PTHR24350">
    <property type="entry name" value="SERINE/THREONINE-PROTEIN KINASE IAL-RELATED"/>
    <property type="match status" value="1"/>
</dbReference>
<feature type="region of interest" description="Disordered" evidence="9">
    <location>
        <begin position="1474"/>
        <end position="1517"/>
    </location>
</feature>
<feature type="region of interest" description="Disordered" evidence="9">
    <location>
        <begin position="2645"/>
        <end position="2700"/>
    </location>
</feature>
<reference evidence="11 12" key="1">
    <citation type="submission" date="2020-03" db="EMBL/GenBank/DDBJ databases">
        <title>Genome sequence of Toxoplasma gondii RH-88 strain.</title>
        <authorList>
            <person name="Lorenzi H.A."/>
            <person name="Venepally P."/>
            <person name="Rozenberg A."/>
            <person name="Sibley D."/>
        </authorList>
    </citation>
    <scope>NUCLEOTIDE SEQUENCE [LARGE SCALE GENOMIC DNA]</scope>
    <source>
        <strain evidence="11 12">RH-88</strain>
    </source>
</reference>
<evidence type="ECO:0000256" key="9">
    <source>
        <dbReference type="SAM" id="MobiDB-lite"/>
    </source>
</evidence>
<dbReference type="GO" id="GO:0004674">
    <property type="term" value="F:protein serine/threonine kinase activity"/>
    <property type="evidence" value="ECO:0007669"/>
    <property type="project" value="UniProtKB-KW"/>
</dbReference>
<feature type="binding site" evidence="7">
    <location>
        <position position="1160"/>
    </location>
    <ligand>
        <name>ATP</name>
        <dbReference type="ChEBI" id="CHEBI:30616"/>
    </ligand>
</feature>
<keyword evidence="3 7" id="KW-0547">Nucleotide-binding</keyword>
<protein>
    <submittedName>
        <fullName evidence="11">Myosin-light-chain kinase</fullName>
    </submittedName>
</protein>
<proteinExistence type="predicted"/>
<evidence type="ECO:0000256" key="6">
    <source>
        <dbReference type="PIRSR" id="PIRSR630616-1"/>
    </source>
</evidence>
<feature type="region of interest" description="Disordered" evidence="9">
    <location>
        <begin position="2291"/>
        <end position="2321"/>
    </location>
</feature>
<feature type="compositionally biased region" description="Polar residues" evidence="9">
    <location>
        <begin position="1578"/>
        <end position="1587"/>
    </location>
</feature>
<comment type="caution">
    <text evidence="11">The sequence shown here is derived from an EMBL/GenBank/DDBJ whole genome shotgun (WGS) entry which is preliminary data.</text>
</comment>
<sequence length="2700" mass="293286">MTAPTLQANTAKWTGQRAARLRSFIVSLISQHKLADAPECRSFVRATGNTHGSQRGHHQERRWFSWSDCHASPITSSSAGVPSSRHGLCHSPGAKTESEPTFDQAEHAFSVSAKCALKRISQVAFGPRYQLSRQNSVGRVLACLAALGMTDDARYLLDVCVGRTRATQVELKNTNDVVSVNVAEMNRGGNSARRRSDDVEAPGRCSEARDSEIVGTLIEECPLGTFADLVSTFASLGLINPKSVEALKRRVKQEEHTFSARTLTYLSLSAKELPSPLDAEFLESLCPAISSCLSRHPEAFTPRLIARFANACARHCSSAQIQGILDLLERRMVDTVHEFDAASLVLALCEFGKTNTTKKLSLFSACLPRLHAMVPFLTPVDTVMLLATLENFCWKSSGASPVWPASGPIRELAHAVLRRLRDEGTASFQSDARSICRLLDILSRMPQDPVEGAVFDAVCTAVGTVEKKKFTERQVVEIMNACSRVQRMPPLSLIWTVFTAGQRLLFKCDPKYVALFWHALPGFLNVASLELKPPGTGAACRSSSDGIDEELYDGVRWKEDARWPLRTRPHLETQAASTDSRFVAGSQAQATSDHNEWHIEQAEQERTSHLPGKRGGYVCLPPAGDTSRGGNTGFSRTQSSRLSSDVPAVATHLLSELCNHLGGRETPQQIKGSRAGMEGEFASGSWSAMQPRDMAMILNAMSRMELVHHRALYAADADLQQRGRITSFTIQELTLTLNAFSRLRFQLSPYTSTAISERLEHFVRCLNAGHSSRRKTAVHGGENLCLTYQQQAPVGLLCCLANSLAVHFTRVVLAPYFPVETPWTVSSVSPYSWSWTVNHFLELRVYFAWLTSSSPNATDPNTLFASELQSFPIRQGNGRLRDKRRGPQASVAHILDRSFQIKPFSSMNYYTFENSSDAAAASAAAAVPPAPSTRGTLPNGVASVPRGDIRLCLPDTLPNDIPIRRTTKSCFEGYRVLESIGAGTYAHVWKVARTGISKVVKDDTGHGGFQRETSALHNRAAGSRGTECEMLFRHGTHAEEPEVFAAKLLQPQKFSKDTLPQVVDMFTKEIVNLAHCQCPGVVRVEEIVEGAEGWLVVQEYLDGGTLWCDQVCRDEDDAFLHFIQLVQAVLLLQEKNIVHRDLKPTNVLRCKKDKRVLLADFGWSERVDRCQHSQVEWPGTLEINPPEVINCTGPLTERIDNYALGMALMFFLSGRFICRQKGFDATSAAPFVLRTVHQVRSSGPPANFQGPPEAWTLFLGLTAPDPSRRWSLNRVLSHSWVQQKLVQLAPRAHLWHPRVCRLVFQLTRVFADRPTCSGPSRNSYAEQERGAMTPRSYENELAYRNACMRNSCNGIYPVGGMVEVGGNRRVRATECAFCPPCGITGCTGRPCLKFFMQNRVVSKDDYNKLQTSVGAEAHPAADCQRTSARSTAGSLPTPYEIMLSTDEWKAATLRRRFSAPTLQAFHPFMRFVPRPPPGLAGPQQHQATGGGHRASGQRSANQAGDAEYVTPSQTGDSNCAEAKENLRFSVSYAGAAGQSRGTSDCKTDRCSTLPGDAWDLFEQRPEFMGHWKALQQDQNSFQQHENVLSQRQQKRQLQHSHQRQQLTAQCPRSRAGAHRVYHYLRQPQDNPSLRDGWEEKMRSERQTHALGEMGEAPGRGPLQSRRVPSSPSDERLTQSPVAGDAATLPGNCHQQMHGKLQKYRRGVSHGGTPLQFVTETHAETQEETHESATRTMALLEYRQALCRRMEENFDTSSGCESRRETRAALNANSEYAGVIRGQRPCHATPTGAEVPQDASQSPQHAERESSASLPSSRNSKDKAFANGFPRGDASPPPSVRRSSAGHPISESPQSQESVLTQLAPSGACDPSVRPGGASRSGSREEGRLIRTAAQRCLPSRLSFESPLADEPTGPKRTDPPAAGVPLVSSASFCARAGRDTGSRGAFSPQNNRTEEASCGFVERDPAPQIGGTSVDASLKNVQGSGYRRVKTFVPPFSFGDTQVPFFQLQRMPQQATAAYATPLALANGTPVKSGWWRTGATRQFTLGKTTPRPEPPCDGVSPKLPRTLCGGCVSRDSAGSEGCAESGSHRLSRLPDQALGEPRSAGDPPSDVSVGKDCCIHETPREKTEGCSQGTTHGHLQTIVYGNSGAFVGPETGSPRAESRRVSFSGCSPRGPPGGDNSRPQGSEVEKRGKVLSPASASGYGRSSTGAGGGGVADAETVGRLDARHLRELQHNAKFGYGGNAKNGTVSPSGNTHHKEATRGSDPDLAEAAAMMNRDSQGTMAIAGTLTFGGVSPRRNSNGGIPSPTGVHKPSEAAQRKVPGYGETTTTSVLRLVHRSSLPMYNEAILPDGRSPRGAGCSSVMSGEAKVSVNNAHSQEEPWISCLMRNCRGLVQQQMPYPAATETQEMQSQCGLQNDVDTSRRLHADWTGDLRSAGGSGKSGLRTQMLPAQLVLREVQGGGVPESCILQRDLHAFRQRLLQARRPAFHESPHTRGIYEQEAGESEADAASFLQRFVFHLLESGGDLQGRALGPQSATKPLKASVLPLASGVAPFDRRDDMLRMDYRGTGGASAVNAEIFYGDAGPGLRGPGHDEFLLLSSSGGACLKTSPSEAQQLVQMIESTATVKRCAFEGLLEVPSCAGATTTATTTGPGTGTLPASSPGAGEDSLDSGWGFQGLEGEDEPTAFRPESPVCTPIQ</sequence>
<dbReference type="PROSITE" id="PS50011">
    <property type="entry name" value="PROTEIN_KINASE_DOM"/>
    <property type="match status" value="1"/>
</dbReference>
<feature type="cross-link" description="Glycyl lysine isopeptide (Lys-Gly) (interchain with G-Cter in SUMO2)" evidence="8">
    <location>
        <position position="1143"/>
    </location>
</feature>
<keyword evidence="5 7" id="KW-0067">ATP-binding</keyword>
<keyword evidence="1" id="KW-0723">Serine/threonine-protein kinase</keyword>
<feature type="compositionally biased region" description="Low complexity" evidence="9">
    <location>
        <begin position="2645"/>
        <end position="2665"/>
    </location>
</feature>
<gene>
    <name evidence="11" type="ORF">TGRH88_081580</name>
</gene>
<feature type="compositionally biased region" description="Low complexity" evidence="9">
    <location>
        <begin position="2199"/>
        <end position="2209"/>
    </location>
</feature>
<evidence type="ECO:0000259" key="10">
    <source>
        <dbReference type="PROSITE" id="PS50011"/>
    </source>
</evidence>
<feature type="region of interest" description="Disordered" evidence="9">
    <location>
        <begin position="1649"/>
        <end position="1679"/>
    </location>
</feature>
<dbReference type="Pfam" id="PF00069">
    <property type="entry name" value="Pkinase"/>
    <property type="match status" value="1"/>
</dbReference>
<evidence type="ECO:0000256" key="3">
    <source>
        <dbReference type="ARBA" id="ARBA00022741"/>
    </source>
</evidence>
<feature type="region of interest" description="Disordered" evidence="9">
    <location>
        <begin position="2236"/>
        <end position="2264"/>
    </location>
</feature>
<keyword evidence="4 11" id="KW-0418">Kinase</keyword>
<dbReference type="EMBL" id="JAAUHK010000194">
    <property type="protein sequence ID" value="KAF4642343.1"/>
    <property type="molecule type" value="Genomic_DNA"/>
</dbReference>
<dbReference type="VEuPathDB" id="ToxoDB:TGME49_269730"/>
<evidence type="ECO:0000256" key="7">
    <source>
        <dbReference type="PIRSR" id="PIRSR630616-2"/>
    </source>
</evidence>
<dbReference type="InterPro" id="IPR000719">
    <property type="entry name" value="Prot_kinase_dom"/>
</dbReference>